<protein>
    <submittedName>
        <fullName evidence="6">Beta-lactamase family protein</fullName>
    </submittedName>
</protein>
<evidence type="ECO:0000259" key="4">
    <source>
        <dbReference type="Pfam" id="PF00144"/>
    </source>
</evidence>
<reference evidence="6 7" key="1">
    <citation type="submission" date="2021-04" db="EMBL/GenBank/DDBJ databases">
        <title>Nocardia tengchongensis.</title>
        <authorList>
            <person name="Zhuang k."/>
            <person name="Ran Y."/>
            <person name="Li W."/>
        </authorList>
    </citation>
    <scope>NUCLEOTIDE SEQUENCE [LARGE SCALE GENOMIC DNA]</scope>
    <source>
        <strain evidence="6 7">CFH S0057</strain>
    </source>
</reference>
<dbReference type="InterPro" id="IPR001466">
    <property type="entry name" value="Beta-lactam-related"/>
</dbReference>
<feature type="compositionally biased region" description="Gly residues" evidence="3">
    <location>
        <begin position="1"/>
        <end position="10"/>
    </location>
</feature>
<dbReference type="InterPro" id="IPR012338">
    <property type="entry name" value="Beta-lactam/transpept-like"/>
</dbReference>
<gene>
    <name evidence="6" type="ORF">KHQ06_01065</name>
</gene>
<evidence type="ECO:0000313" key="7">
    <source>
        <dbReference type="Proteomes" id="UP000683310"/>
    </source>
</evidence>
<evidence type="ECO:0000313" key="6">
    <source>
        <dbReference type="EMBL" id="QVI21802.1"/>
    </source>
</evidence>
<keyword evidence="7" id="KW-1185">Reference proteome</keyword>
<proteinExistence type="inferred from homology"/>
<dbReference type="PANTHER" id="PTHR46825:SF7">
    <property type="entry name" value="D-ALANYL-D-ALANINE CARBOXYPEPTIDASE"/>
    <property type="match status" value="1"/>
</dbReference>
<dbReference type="Pfam" id="PF00144">
    <property type="entry name" value="Beta-lactamase"/>
    <property type="match status" value="1"/>
</dbReference>
<comment type="similarity">
    <text evidence="2">Belongs to the MTB12 family.</text>
</comment>
<feature type="compositionally biased region" description="Basic and acidic residues" evidence="3">
    <location>
        <begin position="38"/>
        <end position="59"/>
    </location>
</feature>
<evidence type="ECO:0000256" key="1">
    <source>
        <dbReference type="ARBA" id="ARBA00022729"/>
    </source>
</evidence>
<dbReference type="EMBL" id="CP074371">
    <property type="protein sequence ID" value="QVI21802.1"/>
    <property type="molecule type" value="Genomic_DNA"/>
</dbReference>
<keyword evidence="1" id="KW-0732">Signal</keyword>
<dbReference type="InterPro" id="IPR058644">
    <property type="entry name" value="Mtb12-like_C"/>
</dbReference>
<organism evidence="6 7">
    <name type="scientific">Nocardia tengchongensis</name>
    <dbReference type="NCBI Taxonomy" id="2055889"/>
    <lineage>
        <taxon>Bacteria</taxon>
        <taxon>Bacillati</taxon>
        <taxon>Actinomycetota</taxon>
        <taxon>Actinomycetes</taxon>
        <taxon>Mycobacteriales</taxon>
        <taxon>Nocardiaceae</taxon>
        <taxon>Nocardia</taxon>
    </lineage>
</organism>
<feature type="domain" description="Beta-lactamase-related" evidence="4">
    <location>
        <begin position="99"/>
        <end position="368"/>
    </location>
</feature>
<dbReference type="Gene3D" id="3.40.710.10">
    <property type="entry name" value="DD-peptidase/beta-lactamase superfamily"/>
    <property type="match status" value="1"/>
</dbReference>
<feature type="compositionally biased region" description="Basic residues" evidence="3">
    <location>
        <begin position="60"/>
        <end position="80"/>
    </location>
</feature>
<feature type="domain" description="Low molecular weight antigen MTB12-like C-terminal" evidence="5">
    <location>
        <begin position="408"/>
        <end position="513"/>
    </location>
</feature>
<dbReference type="InterPro" id="IPR050491">
    <property type="entry name" value="AmpC-like"/>
</dbReference>
<accession>A0ABX8CPF3</accession>
<evidence type="ECO:0000256" key="3">
    <source>
        <dbReference type="SAM" id="MobiDB-lite"/>
    </source>
</evidence>
<feature type="region of interest" description="Disordered" evidence="3">
    <location>
        <begin position="1"/>
        <end position="82"/>
    </location>
</feature>
<dbReference type="Pfam" id="PF26580">
    <property type="entry name" value="Mtb12_C"/>
    <property type="match status" value="1"/>
</dbReference>
<dbReference type="Proteomes" id="UP000683310">
    <property type="component" value="Chromosome"/>
</dbReference>
<evidence type="ECO:0000256" key="2">
    <source>
        <dbReference type="ARBA" id="ARBA00093774"/>
    </source>
</evidence>
<dbReference type="PANTHER" id="PTHR46825">
    <property type="entry name" value="D-ALANYL-D-ALANINE-CARBOXYPEPTIDASE/ENDOPEPTIDASE AMPH"/>
    <property type="match status" value="1"/>
</dbReference>
<sequence>MRLEGVGGHGSVHSRSPGRAGTNSSSRVGIDAAACRRLQRETGSDVRVSRRHGEQDRSNRASRHRRRPDTRSGRRHRRSRPWNLQPCLRFRRRRHRTGASVSDHYRVGSITKTFTATAVLRLADDGKLSLEDRLSRYVEGVPYGDTITIRDLLGMRGGVYDFAADPEFAPQVRVPAPDRSWTTDDTLRVIRTHADKAQPPNTRTAYSNSEYYLLGLVLERATGRPVGEVINGLARDYGLDARYPNDTTVPTPESRGYAYAADVLTDVTTRTSPAVWGAAGAMTSTVTDLAAYAPVLTQGKFLQPETLRERTTFTAGTDAGTPMDYGLGLMRSGMWLGHTGAVLGDTAVTLYLPDRKISVAVVANQYEPSYKNLLPISALSIWQDIVVRLYPETVPWLTAPPSTSDPKVPSPAELTDQLRNTLDPTIPAAGKQLRASGDDKDPELTTKLARAYTGATVTVDKTTDHGDRIMYATARIAVAQKTVPMIIGFQARDGGWQLSNAWSCQQLALAGENSPACS</sequence>
<name>A0ABX8CPF3_9NOCA</name>
<dbReference type="SUPFAM" id="SSF56601">
    <property type="entry name" value="beta-lactamase/transpeptidase-like"/>
    <property type="match status" value="1"/>
</dbReference>
<evidence type="ECO:0000259" key="5">
    <source>
        <dbReference type="Pfam" id="PF26580"/>
    </source>
</evidence>